<dbReference type="EMBL" id="FZNR01000028">
    <property type="protein sequence ID" value="SNS90735.1"/>
    <property type="molecule type" value="Genomic_DNA"/>
</dbReference>
<dbReference type="AlphaFoldDB" id="A0A239IAX5"/>
<evidence type="ECO:0008006" key="4">
    <source>
        <dbReference type="Google" id="ProtNLM"/>
    </source>
</evidence>
<protein>
    <recommendedName>
        <fullName evidence="4">Lipoprotein</fullName>
    </recommendedName>
</protein>
<name>A0A239IAX5_9ACTN</name>
<keyword evidence="3" id="KW-1185">Reference proteome</keyword>
<evidence type="ECO:0000313" key="2">
    <source>
        <dbReference type="EMBL" id="SNS90735.1"/>
    </source>
</evidence>
<dbReference type="PROSITE" id="PS51257">
    <property type="entry name" value="PROKAR_LIPOPROTEIN"/>
    <property type="match status" value="1"/>
</dbReference>
<evidence type="ECO:0000313" key="3">
    <source>
        <dbReference type="Proteomes" id="UP000198415"/>
    </source>
</evidence>
<keyword evidence="1" id="KW-0732">Signal</keyword>
<feature type="signal peptide" evidence="1">
    <location>
        <begin position="1"/>
        <end position="27"/>
    </location>
</feature>
<reference evidence="2 3" key="1">
    <citation type="submission" date="2017-06" db="EMBL/GenBank/DDBJ databases">
        <authorList>
            <person name="Kim H.J."/>
            <person name="Triplett B.A."/>
        </authorList>
    </citation>
    <scope>NUCLEOTIDE SEQUENCE [LARGE SCALE GENOMIC DNA]</scope>
    <source>
        <strain evidence="2 3">DSM 43151</strain>
    </source>
</reference>
<dbReference type="Proteomes" id="UP000198415">
    <property type="component" value="Unassembled WGS sequence"/>
</dbReference>
<gene>
    <name evidence="2" type="ORF">SAMN06264365_12829</name>
</gene>
<proteinExistence type="predicted"/>
<sequence length="229" mass="24855">MRSDVGSSGLKVFAAAVVAVTVGLATAGCTNDDPGGDATVPPSVASSSAVAPSMTFEEAYRKLPMDGTTDLPITWDLAGAPDTDEVLAARRSLAFIYWQMSSSDWSPITPIGRFLYTEEYFEKVFAPLANTTSDNPSIGPIWVKPIGVEGTGADQATVIFCTDLGYWHEVEQKNPKVRTKRGTVQSYVMKNVESGDGERHWLADRVFDPDVDRQAKYGAECTKWALHQP</sequence>
<feature type="chain" id="PRO_5038923608" description="Lipoprotein" evidence="1">
    <location>
        <begin position="28"/>
        <end position="229"/>
    </location>
</feature>
<organism evidence="2 3">
    <name type="scientific">Actinoplanes regularis</name>
    <dbReference type="NCBI Taxonomy" id="52697"/>
    <lineage>
        <taxon>Bacteria</taxon>
        <taxon>Bacillati</taxon>
        <taxon>Actinomycetota</taxon>
        <taxon>Actinomycetes</taxon>
        <taxon>Micromonosporales</taxon>
        <taxon>Micromonosporaceae</taxon>
        <taxon>Actinoplanes</taxon>
    </lineage>
</organism>
<accession>A0A239IAX5</accession>
<evidence type="ECO:0000256" key="1">
    <source>
        <dbReference type="SAM" id="SignalP"/>
    </source>
</evidence>